<dbReference type="PATRIC" id="fig|749414.3.peg.2768"/>
<evidence type="ECO:0000313" key="1">
    <source>
        <dbReference type="EMBL" id="ADI05793.1"/>
    </source>
</evidence>
<dbReference type="HOGENOM" id="CLU_3391564_0_0_11"/>
<proteinExistence type="predicted"/>
<organism evidence="1 2">
    <name type="scientific">Streptomyces bingchenggensis (strain BCW-1)</name>
    <dbReference type="NCBI Taxonomy" id="749414"/>
    <lineage>
        <taxon>Bacteria</taxon>
        <taxon>Bacillati</taxon>
        <taxon>Actinomycetota</taxon>
        <taxon>Actinomycetes</taxon>
        <taxon>Kitasatosporales</taxon>
        <taxon>Streptomycetaceae</taxon>
        <taxon>Streptomyces</taxon>
    </lineage>
</organism>
<dbReference type="AlphaFoldDB" id="D7C0S1"/>
<dbReference type="STRING" id="749414.SBI_02672"/>
<accession>D7C0S1</accession>
<reference evidence="1 2" key="1">
    <citation type="journal article" date="2010" name="J. Bacteriol.">
        <title>Genome sequence of the milbemycin-producing bacterium Streptomyces bingchenggensis.</title>
        <authorList>
            <person name="Wang X.J."/>
            <person name="Yan Y.J."/>
            <person name="Zhang B."/>
            <person name="An J."/>
            <person name="Wang J.J."/>
            <person name="Tian J."/>
            <person name="Jiang L."/>
            <person name="Chen Y.H."/>
            <person name="Huang S.X."/>
            <person name="Yin M."/>
            <person name="Zhang J."/>
            <person name="Gao A.L."/>
            <person name="Liu C.X."/>
            <person name="Zhu Z.X."/>
            <person name="Xiang W.S."/>
        </authorList>
    </citation>
    <scope>NUCLEOTIDE SEQUENCE [LARGE SCALE GENOMIC DNA]</scope>
    <source>
        <strain evidence="1 2">BCW-1</strain>
    </source>
</reference>
<gene>
    <name evidence="1" type="ordered locus">SBI_02672</name>
</gene>
<sequence length="32" mass="3492">MVTEAGDFSEVTAGSIFGFQYDGGFYPYSQYG</sequence>
<dbReference type="Proteomes" id="UP000000377">
    <property type="component" value="Chromosome"/>
</dbReference>
<name>D7C0S1_STRBB</name>
<dbReference type="NCBIfam" id="NF033521">
    <property type="entry name" value="lasso_leader_L3"/>
    <property type="match status" value="1"/>
</dbReference>
<evidence type="ECO:0000313" key="2">
    <source>
        <dbReference type="Proteomes" id="UP000000377"/>
    </source>
</evidence>
<dbReference type="EMBL" id="CP002047">
    <property type="protein sequence ID" value="ADI05793.1"/>
    <property type="molecule type" value="Genomic_DNA"/>
</dbReference>
<protein>
    <submittedName>
        <fullName evidence="1">Uncharacterized protein</fullName>
    </submittedName>
</protein>
<keyword evidence="2" id="KW-1185">Reference proteome</keyword>
<dbReference type="KEGG" id="sbh:SBI_02672"/>